<comment type="caution">
    <text evidence="1">The sequence shown here is derived from an EMBL/GenBank/DDBJ whole genome shotgun (WGS) entry which is preliminary data.</text>
</comment>
<dbReference type="AlphaFoldDB" id="A0A009QI81"/>
<reference evidence="1 2" key="1">
    <citation type="submission" date="2014-02" db="EMBL/GenBank/DDBJ databases">
        <title>Comparative genomics and transcriptomics to identify genetic mechanisms underlying the emergence of carbapenem resistant Acinetobacter baumannii (CRAb).</title>
        <authorList>
            <person name="Harris A.D."/>
            <person name="Johnson K.J."/>
            <person name="George J."/>
            <person name="Shefchek K."/>
            <person name="Daugherty S.C."/>
            <person name="Parankush S."/>
            <person name="Sadzewicz L."/>
            <person name="Tallon L."/>
            <person name="Sengamalay N."/>
            <person name="Hazen T.H."/>
            <person name="Rasko D.A."/>
        </authorList>
    </citation>
    <scope>NUCLEOTIDE SEQUENCE [LARGE SCALE GENOMIC DNA]</scope>
    <source>
        <strain evidence="1 2">625974</strain>
    </source>
</reference>
<gene>
    <name evidence="1" type="ORF">J506_2290</name>
</gene>
<dbReference type="Pfam" id="PF15575">
    <property type="entry name" value="Imm49"/>
    <property type="match status" value="1"/>
</dbReference>
<evidence type="ECO:0000313" key="2">
    <source>
        <dbReference type="Proteomes" id="UP000021108"/>
    </source>
</evidence>
<sequence length="285" mass="33842">MSDLKNNEAFQKALAHVIQHAEFNENIVSLVDYITNNKGDVPFCIGMLGSYAEANAMVSWFRDKDLIAFKQWCFIAAKLNRMMFQFDAIEWFPAYKHLYALLSDNEEIISWYSQHRVSYDRQGSIKDRDNPRKPDFHGYQLILALNHEWDKLSERCELILQTDLKKDKKYLIDHRFYLALANGDKSEMENVLTELTSPKIAKVRNFEFAFTFTEHFIATHAVIYSKLAWRNGYQLNIDTPWIPKEWLPVEPLAEYPEPWEFMREFDIFTPFEGEWKDWSPKRNNT</sequence>
<name>A0A009QI81_ACIBA</name>
<evidence type="ECO:0000313" key="1">
    <source>
        <dbReference type="EMBL" id="EXC06967.1"/>
    </source>
</evidence>
<protein>
    <recommendedName>
        <fullName evidence="3">Immunity 49 family protein</fullName>
    </recommendedName>
</protein>
<dbReference type="Proteomes" id="UP000021108">
    <property type="component" value="Unassembled WGS sequence"/>
</dbReference>
<proteinExistence type="predicted"/>
<dbReference type="PATRIC" id="fig|1310607.3.peg.2220"/>
<evidence type="ECO:0008006" key="3">
    <source>
        <dbReference type="Google" id="ProtNLM"/>
    </source>
</evidence>
<dbReference type="InterPro" id="IPR029074">
    <property type="entry name" value="Imm49"/>
</dbReference>
<dbReference type="EMBL" id="JEXD01000018">
    <property type="protein sequence ID" value="EXC06967.1"/>
    <property type="molecule type" value="Genomic_DNA"/>
</dbReference>
<dbReference type="RefSeq" id="WP_023896668.1">
    <property type="nucleotide sequence ID" value="NZ_JEXD01000018.1"/>
</dbReference>
<accession>A0A009QI81</accession>
<organism evidence="1 2">
    <name type="scientific">Acinetobacter baumannii 625974</name>
    <dbReference type="NCBI Taxonomy" id="1310607"/>
    <lineage>
        <taxon>Bacteria</taxon>
        <taxon>Pseudomonadati</taxon>
        <taxon>Pseudomonadota</taxon>
        <taxon>Gammaproteobacteria</taxon>
        <taxon>Moraxellales</taxon>
        <taxon>Moraxellaceae</taxon>
        <taxon>Acinetobacter</taxon>
        <taxon>Acinetobacter calcoaceticus/baumannii complex</taxon>
    </lineage>
</organism>